<evidence type="ECO:0000313" key="3">
    <source>
        <dbReference type="EMBL" id="QFZ75467.1"/>
    </source>
</evidence>
<dbReference type="KEGG" id="sfy:GFH48_21305"/>
<dbReference type="PROSITE" id="PS51257">
    <property type="entry name" value="PROKAR_LIPOPROTEIN"/>
    <property type="match status" value="1"/>
</dbReference>
<evidence type="ECO:0008006" key="5">
    <source>
        <dbReference type="Google" id="ProtNLM"/>
    </source>
</evidence>
<evidence type="ECO:0000313" key="4">
    <source>
        <dbReference type="Proteomes" id="UP000326179"/>
    </source>
</evidence>
<protein>
    <recommendedName>
        <fullName evidence="5">Secreted protein</fullName>
    </recommendedName>
</protein>
<keyword evidence="2" id="KW-0732">Signal</keyword>
<dbReference type="Proteomes" id="UP000326179">
    <property type="component" value="Chromosome"/>
</dbReference>
<evidence type="ECO:0000256" key="1">
    <source>
        <dbReference type="SAM" id="MobiDB-lite"/>
    </source>
</evidence>
<proteinExistence type="predicted"/>
<keyword evidence="4" id="KW-1185">Reference proteome</keyword>
<accession>A0A5Q0LG13</accession>
<gene>
    <name evidence="3" type="ORF">GFH48_21305</name>
</gene>
<evidence type="ECO:0000256" key="2">
    <source>
        <dbReference type="SAM" id="SignalP"/>
    </source>
</evidence>
<dbReference type="AlphaFoldDB" id="A0A5Q0LG13"/>
<feature type="compositionally biased region" description="Pro residues" evidence="1">
    <location>
        <begin position="149"/>
        <end position="158"/>
    </location>
</feature>
<feature type="chain" id="PRO_5024994266" description="Secreted protein" evidence="2">
    <location>
        <begin position="33"/>
        <end position="260"/>
    </location>
</feature>
<dbReference type="EMBL" id="CP045643">
    <property type="protein sequence ID" value="QFZ75467.1"/>
    <property type="molecule type" value="Genomic_DNA"/>
</dbReference>
<feature type="region of interest" description="Disordered" evidence="1">
    <location>
        <begin position="37"/>
        <end position="174"/>
    </location>
</feature>
<feature type="compositionally biased region" description="Low complexity" evidence="1">
    <location>
        <begin position="37"/>
        <end position="46"/>
    </location>
</feature>
<sequence>MRPAGRATCGPGRRGALMGASTAVVCLSAVLAACGSGAGSGHVAAGAPGGSGRAVAPTGDVSLSPLDGENTSRPGKTSRGGTGAAGDGTRPTAGSPGAPDPSPGRTDAGAATGGGAGQDGPRSPSGGRDGSGRGGSGHADAGSGGTPGTPAPSAPSTPAPAAVEAASPEREATGRRWCEKVTLSFRNTGGTAVRSGTVTLGTHIIGALGIDWATIASARDLPAPIAPGAGAKKSWTVCVDAWRVPLGMHIETRDVSVQWK</sequence>
<feature type="signal peptide" evidence="2">
    <location>
        <begin position="1"/>
        <end position="32"/>
    </location>
</feature>
<reference evidence="3 4" key="1">
    <citation type="submission" date="2019-10" db="EMBL/GenBank/DDBJ databases">
        <title>A novel species.</title>
        <authorList>
            <person name="Gao J."/>
        </authorList>
    </citation>
    <scope>NUCLEOTIDE SEQUENCE [LARGE SCALE GENOMIC DNA]</scope>
    <source>
        <strain evidence="3 4">QMT-28</strain>
    </source>
</reference>
<feature type="compositionally biased region" description="Gly residues" evidence="1">
    <location>
        <begin position="127"/>
        <end position="147"/>
    </location>
</feature>
<organism evidence="3 4">
    <name type="scientific">Streptomyces fagopyri</name>
    <dbReference type="NCBI Taxonomy" id="2662397"/>
    <lineage>
        <taxon>Bacteria</taxon>
        <taxon>Bacillati</taxon>
        <taxon>Actinomycetota</taxon>
        <taxon>Actinomycetes</taxon>
        <taxon>Kitasatosporales</taxon>
        <taxon>Streptomycetaceae</taxon>
        <taxon>Streptomyces</taxon>
    </lineage>
</organism>
<name>A0A5Q0LG13_9ACTN</name>
<feature type="compositionally biased region" description="Low complexity" evidence="1">
    <location>
        <begin position="87"/>
        <end position="110"/>
    </location>
</feature>